<dbReference type="EMBL" id="CP032698">
    <property type="protein sequence ID" value="AYG85226.1"/>
    <property type="molecule type" value="Genomic_DNA"/>
</dbReference>
<keyword evidence="2" id="KW-0472">Membrane</keyword>
<keyword evidence="2" id="KW-0812">Transmembrane</keyword>
<evidence type="ECO:0000313" key="4">
    <source>
        <dbReference type="Proteomes" id="UP000271554"/>
    </source>
</evidence>
<keyword evidence="4" id="KW-1185">Reference proteome</keyword>
<feature type="region of interest" description="Disordered" evidence="1">
    <location>
        <begin position="76"/>
        <end position="152"/>
    </location>
</feature>
<reference evidence="3 4" key="1">
    <citation type="submission" date="2018-10" db="EMBL/GenBank/DDBJ databases">
        <title>Relationship between Morphology and Antimicrobial Activity in Streptomyces.</title>
        <authorList>
            <person name="Kang H.J."/>
            <person name="Kim S.B."/>
        </authorList>
    </citation>
    <scope>NUCLEOTIDE SEQUENCE [LARGE SCALE GENOMIC DNA]</scope>
    <source>
        <strain evidence="3 4">BH38</strain>
    </source>
</reference>
<organism evidence="3 4">
    <name type="scientific">Streptomyces hundungensis</name>
    <dbReference type="NCBI Taxonomy" id="1077946"/>
    <lineage>
        <taxon>Bacteria</taxon>
        <taxon>Bacillati</taxon>
        <taxon>Actinomycetota</taxon>
        <taxon>Actinomycetes</taxon>
        <taxon>Kitasatosporales</taxon>
        <taxon>Streptomycetaceae</taxon>
        <taxon>Streptomyces</taxon>
    </lineage>
</organism>
<protein>
    <submittedName>
        <fullName evidence="3">Uncharacterized protein</fullName>
    </submittedName>
</protein>
<proteinExistence type="predicted"/>
<dbReference type="OrthoDB" id="4147502at2"/>
<dbReference type="AlphaFoldDB" id="A0A387HMS7"/>
<gene>
    <name evidence="3" type="ORF">DWB77_07443</name>
</gene>
<accession>A0A387HMS7</accession>
<keyword evidence="2" id="KW-1133">Transmembrane helix</keyword>
<evidence type="ECO:0000256" key="2">
    <source>
        <dbReference type="SAM" id="Phobius"/>
    </source>
</evidence>
<sequence>MNEEISRRLREAAESHQPDRAKMLARVERGVLGAPVRHRTPSIARSRPKAALAGLVTAGILATGGVAVAGIVGGPSPSDSAPAAPPSSAPSASPAPSATTRPTPSASAPTAGKTATPTTDPPQGAPAPRASSHPTPPPAGRAQQGPLWSQGSMGSHNNVYWAESDLTLRTAQPLDSLTVEVRIAQTGGVRNTGTWRTLPGDAFTATVEEAGGALVYRWVLKPGRTVPPGQHEFAAQYNHAPGARSTTADTYHVDAHAPGGPLAVQGGFPADTTGGGPPPTRR</sequence>
<dbReference type="KEGG" id="shun:DWB77_07443"/>
<evidence type="ECO:0000313" key="3">
    <source>
        <dbReference type="EMBL" id="AYG85226.1"/>
    </source>
</evidence>
<name>A0A387HMS7_9ACTN</name>
<dbReference type="RefSeq" id="WP_120727056.1">
    <property type="nucleotide sequence ID" value="NZ_CP032698.1"/>
</dbReference>
<feature type="region of interest" description="Disordered" evidence="1">
    <location>
        <begin position="1"/>
        <end position="21"/>
    </location>
</feature>
<evidence type="ECO:0000256" key="1">
    <source>
        <dbReference type="SAM" id="MobiDB-lite"/>
    </source>
</evidence>
<dbReference type="Proteomes" id="UP000271554">
    <property type="component" value="Chromosome"/>
</dbReference>
<feature type="region of interest" description="Disordered" evidence="1">
    <location>
        <begin position="258"/>
        <end position="282"/>
    </location>
</feature>
<feature type="compositionally biased region" description="Low complexity" evidence="1">
    <location>
        <begin position="89"/>
        <end position="118"/>
    </location>
</feature>
<feature type="transmembrane region" description="Helical" evidence="2">
    <location>
        <begin position="50"/>
        <end position="72"/>
    </location>
</feature>